<dbReference type="KEGG" id="hni:W911_14895"/>
<dbReference type="HOGENOM" id="CLU_2409307_0_0_5"/>
<dbReference type="EMBL" id="CP006912">
    <property type="protein sequence ID" value="AHB50366.1"/>
    <property type="molecule type" value="Genomic_DNA"/>
</dbReference>
<protein>
    <submittedName>
        <fullName evidence="2">Uncharacterized protein</fullName>
    </submittedName>
</protein>
<keyword evidence="1" id="KW-1133">Transmembrane helix</keyword>
<gene>
    <name evidence="2" type="ORF">W911_14895</name>
</gene>
<proteinExistence type="predicted"/>
<dbReference type="OrthoDB" id="7933349at2"/>
<keyword evidence="3" id="KW-1185">Reference proteome</keyword>
<organism evidence="2 3">
    <name type="scientific">Hyphomicrobium nitrativorans NL23</name>
    <dbReference type="NCBI Taxonomy" id="1029756"/>
    <lineage>
        <taxon>Bacteria</taxon>
        <taxon>Pseudomonadati</taxon>
        <taxon>Pseudomonadota</taxon>
        <taxon>Alphaproteobacteria</taxon>
        <taxon>Hyphomicrobiales</taxon>
        <taxon>Hyphomicrobiaceae</taxon>
        <taxon>Hyphomicrobium</taxon>
    </lineage>
</organism>
<feature type="transmembrane region" description="Helical" evidence="1">
    <location>
        <begin position="57"/>
        <end position="73"/>
    </location>
</feature>
<dbReference type="Proteomes" id="UP000018542">
    <property type="component" value="Chromosome"/>
</dbReference>
<dbReference type="PATRIC" id="fig|1029756.8.peg.3102"/>
<evidence type="ECO:0000313" key="3">
    <source>
        <dbReference type="Proteomes" id="UP000018542"/>
    </source>
</evidence>
<sequence>MTKIFAFLAVALIATGALVLAVPREEPGGPGARSLSPQAAVEVPTYLLKAREVAEQVNAPLSILFGFVSLYYSRRSYNINKSRAEAEKARSV</sequence>
<dbReference type="STRING" id="1029756.W911_14895"/>
<evidence type="ECO:0000313" key="2">
    <source>
        <dbReference type="EMBL" id="AHB50366.1"/>
    </source>
</evidence>
<accession>V5SHN6</accession>
<evidence type="ECO:0000256" key="1">
    <source>
        <dbReference type="SAM" id="Phobius"/>
    </source>
</evidence>
<reference evidence="2 3" key="1">
    <citation type="journal article" date="2014" name="Genome Announc.">
        <title>Complete Genome Sequence of Hyphomicrobium nitrativorans Strain NL23, a Denitrifying Bacterium Isolated from Biofilm of a Methanol-Fed Denitrification System Treating Seawater at the Montreal Biodome.</title>
        <authorList>
            <person name="Martineau C."/>
            <person name="Villeneuve C."/>
            <person name="Mauffrey F."/>
            <person name="Villemur R."/>
        </authorList>
    </citation>
    <scope>NUCLEOTIDE SEQUENCE [LARGE SCALE GENOMIC DNA]</scope>
    <source>
        <strain evidence="2">NL23</strain>
    </source>
</reference>
<dbReference type="RefSeq" id="WP_023788286.1">
    <property type="nucleotide sequence ID" value="NC_022997.1"/>
</dbReference>
<name>V5SHN6_9HYPH</name>
<dbReference type="AlphaFoldDB" id="V5SHN6"/>
<keyword evidence="1" id="KW-0812">Transmembrane</keyword>
<keyword evidence="1" id="KW-0472">Membrane</keyword>